<dbReference type="Proteomes" id="UP000465221">
    <property type="component" value="Unassembled WGS sequence"/>
</dbReference>
<dbReference type="AlphaFoldDB" id="A0A8H3RR98"/>
<gene>
    <name evidence="1" type="ORF">IFM46972_04416</name>
</gene>
<evidence type="ECO:0000313" key="1">
    <source>
        <dbReference type="EMBL" id="GFF35015.1"/>
    </source>
</evidence>
<evidence type="ECO:0000313" key="2">
    <source>
        <dbReference type="Proteomes" id="UP000465221"/>
    </source>
</evidence>
<name>A0A8H3RR98_9EURO</name>
<comment type="caution">
    <text evidence="1">The sequence shown here is derived from an EMBL/GenBank/DDBJ whole genome shotgun (WGS) entry which is preliminary data.</text>
</comment>
<reference evidence="1 2" key="1">
    <citation type="submission" date="2020-01" db="EMBL/GenBank/DDBJ databases">
        <title>Draft genome sequence of Aspergillus udagawae IFM 46972.</title>
        <authorList>
            <person name="Takahashi H."/>
            <person name="Yaguchi T."/>
        </authorList>
    </citation>
    <scope>NUCLEOTIDE SEQUENCE [LARGE SCALE GENOMIC DNA]</scope>
    <source>
        <strain evidence="1 2">IFM 46972</strain>
    </source>
</reference>
<accession>A0A8H3RR98</accession>
<dbReference type="EMBL" id="BLKC01000025">
    <property type="protein sequence ID" value="GFF35015.1"/>
    <property type="molecule type" value="Genomic_DNA"/>
</dbReference>
<protein>
    <submittedName>
        <fullName evidence="1">Uncharacterized protein</fullName>
    </submittedName>
</protein>
<sequence length="167" mass="18978">MAPNQRRTITDCKFSSKLIGVPESVLARLQGLLEDYTNSDDPEVNPPEPGRRSVKLKLEIARNTSQKTVRVLKREKKQVIGLHGVTAYINSACERSQELLSSYFPFDKDDFEYERQVTLTLKVIMKPLLMNRNAATKIYVVSYPAVLGDVSLNQDLGQEIDEDIELY</sequence>
<organism evidence="1 2">
    <name type="scientific">Aspergillus udagawae</name>
    <dbReference type="NCBI Taxonomy" id="91492"/>
    <lineage>
        <taxon>Eukaryota</taxon>
        <taxon>Fungi</taxon>
        <taxon>Dikarya</taxon>
        <taxon>Ascomycota</taxon>
        <taxon>Pezizomycotina</taxon>
        <taxon>Eurotiomycetes</taxon>
        <taxon>Eurotiomycetidae</taxon>
        <taxon>Eurotiales</taxon>
        <taxon>Aspergillaceae</taxon>
        <taxon>Aspergillus</taxon>
        <taxon>Aspergillus subgen. Fumigati</taxon>
    </lineage>
</organism>
<proteinExistence type="predicted"/>